<keyword evidence="1" id="KW-0862">Zinc</keyword>
<feature type="non-terminal residue" evidence="4">
    <location>
        <position position="144"/>
    </location>
</feature>
<reference evidence="4" key="1">
    <citation type="submission" date="2021-06" db="EMBL/GenBank/DDBJ databases">
        <authorList>
            <person name="Kallberg Y."/>
            <person name="Tangrot J."/>
            <person name="Rosling A."/>
        </authorList>
    </citation>
    <scope>NUCLEOTIDE SEQUENCE</scope>
    <source>
        <strain evidence="4">MA453B</strain>
    </source>
</reference>
<dbReference type="Gene3D" id="4.10.60.10">
    <property type="entry name" value="Zinc finger, CCHC-type"/>
    <property type="match status" value="1"/>
</dbReference>
<keyword evidence="1" id="KW-0479">Metal-binding</keyword>
<dbReference type="GO" id="GO:0003676">
    <property type="term" value="F:nucleic acid binding"/>
    <property type="evidence" value="ECO:0007669"/>
    <property type="project" value="InterPro"/>
</dbReference>
<dbReference type="InterPro" id="IPR036875">
    <property type="entry name" value="Znf_CCHC_sf"/>
</dbReference>
<dbReference type="AlphaFoldDB" id="A0A9N9JQT0"/>
<evidence type="ECO:0000313" key="4">
    <source>
        <dbReference type="EMBL" id="CAG8789826.1"/>
    </source>
</evidence>
<proteinExistence type="predicted"/>
<dbReference type="GO" id="GO:0008270">
    <property type="term" value="F:zinc ion binding"/>
    <property type="evidence" value="ECO:0007669"/>
    <property type="project" value="UniProtKB-KW"/>
</dbReference>
<dbReference type="InterPro" id="IPR001878">
    <property type="entry name" value="Znf_CCHC"/>
</dbReference>
<gene>
    <name evidence="4" type="ORF">DERYTH_LOCUS21186</name>
</gene>
<protein>
    <submittedName>
        <fullName evidence="4">8114_t:CDS:1</fullName>
    </submittedName>
</protein>
<name>A0A9N9JQT0_9GLOM</name>
<evidence type="ECO:0000259" key="3">
    <source>
        <dbReference type="PROSITE" id="PS50158"/>
    </source>
</evidence>
<feature type="compositionally biased region" description="Low complexity" evidence="2">
    <location>
        <begin position="1"/>
        <end position="14"/>
    </location>
</feature>
<feature type="domain" description="CCHC-type" evidence="3">
    <location>
        <begin position="37"/>
        <end position="53"/>
    </location>
</feature>
<feature type="region of interest" description="Disordered" evidence="2">
    <location>
        <begin position="1"/>
        <end position="21"/>
    </location>
</feature>
<dbReference type="PROSITE" id="PS50158">
    <property type="entry name" value="ZF_CCHC"/>
    <property type="match status" value="1"/>
</dbReference>
<dbReference type="SUPFAM" id="SSF57756">
    <property type="entry name" value="Retrovirus zinc finger-like domains"/>
    <property type="match status" value="1"/>
</dbReference>
<keyword evidence="5" id="KW-1185">Reference proteome</keyword>
<organism evidence="4 5">
    <name type="scientific">Dentiscutata erythropus</name>
    <dbReference type="NCBI Taxonomy" id="1348616"/>
    <lineage>
        <taxon>Eukaryota</taxon>
        <taxon>Fungi</taxon>
        <taxon>Fungi incertae sedis</taxon>
        <taxon>Mucoromycota</taxon>
        <taxon>Glomeromycotina</taxon>
        <taxon>Glomeromycetes</taxon>
        <taxon>Diversisporales</taxon>
        <taxon>Gigasporaceae</taxon>
        <taxon>Dentiscutata</taxon>
    </lineage>
</organism>
<feature type="non-terminal residue" evidence="4">
    <location>
        <position position="1"/>
    </location>
</feature>
<keyword evidence="1" id="KW-0863">Zinc-finger</keyword>
<evidence type="ECO:0000256" key="1">
    <source>
        <dbReference type="PROSITE-ProRule" id="PRU00047"/>
    </source>
</evidence>
<dbReference type="Proteomes" id="UP000789405">
    <property type="component" value="Unassembled WGS sequence"/>
</dbReference>
<evidence type="ECO:0000256" key="2">
    <source>
        <dbReference type="SAM" id="MobiDB-lite"/>
    </source>
</evidence>
<comment type="caution">
    <text evidence="4">The sequence shown here is derived from an EMBL/GenBank/DDBJ whole genome shotgun (WGS) entry which is preliminary data.</text>
</comment>
<accession>A0A9N9JQT0</accession>
<evidence type="ECO:0000313" key="5">
    <source>
        <dbReference type="Proteomes" id="UP000789405"/>
    </source>
</evidence>
<sequence>QNTRNQQTNSSQNNLCQRQSSGRVLVESKQNQSEAQKCYNCDQGGHISWNCSKKIGPKKGDDLNNKRKGVEKENVNISSADVRYFKASETSCNEKEYLRIKIAKEETIFDLRNYNLQKCKSPEMEVGYQARDKRNKINESSNEQ</sequence>
<dbReference type="EMBL" id="CAJVPY010026468">
    <property type="protein sequence ID" value="CAG8789826.1"/>
    <property type="molecule type" value="Genomic_DNA"/>
</dbReference>